<organism evidence="3 4">
    <name type="scientific">Cyclotella atomus</name>
    <dbReference type="NCBI Taxonomy" id="382360"/>
    <lineage>
        <taxon>Eukaryota</taxon>
        <taxon>Sar</taxon>
        <taxon>Stramenopiles</taxon>
        <taxon>Ochrophyta</taxon>
        <taxon>Bacillariophyta</taxon>
        <taxon>Coscinodiscophyceae</taxon>
        <taxon>Thalassiosirophycidae</taxon>
        <taxon>Stephanodiscales</taxon>
        <taxon>Stephanodiscaceae</taxon>
        <taxon>Cyclotella</taxon>
    </lineage>
</organism>
<evidence type="ECO:0000256" key="1">
    <source>
        <dbReference type="SAM" id="MobiDB-lite"/>
    </source>
</evidence>
<feature type="compositionally biased region" description="Polar residues" evidence="1">
    <location>
        <begin position="680"/>
        <end position="700"/>
    </location>
</feature>
<evidence type="ECO:0000313" key="4">
    <source>
        <dbReference type="Proteomes" id="UP001530400"/>
    </source>
</evidence>
<dbReference type="InterPro" id="IPR001202">
    <property type="entry name" value="WW_dom"/>
</dbReference>
<keyword evidence="4" id="KW-1185">Reference proteome</keyword>
<gene>
    <name evidence="3" type="ORF">ACHAWO_007650</name>
</gene>
<feature type="region of interest" description="Disordered" evidence="1">
    <location>
        <begin position="80"/>
        <end position="131"/>
    </location>
</feature>
<proteinExistence type="predicted"/>
<comment type="caution">
    <text evidence="3">The sequence shown here is derived from an EMBL/GenBank/DDBJ whole genome shotgun (WGS) entry which is preliminary data.</text>
</comment>
<feature type="compositionally biased region" description="Low complexity" evidence="1">
    <location>
        <begin position="582"/>
        <end position="591"/>
    </location>
</feature>
<protein>
    <recommendedName>
        <fullName evidence="2">WW domain-containing protein</fullName>
    </recommendedName>
</protein>
<feature type="region of interest" description="Disordered" evidence="1">
    <location>
        <begin position="460"/>
        <end position="666"/>
    </location>
</feature>
<dbReference type="EMBL" id="JALLPJ020000340">
    <property type="protein sequence ID" value="KAL3794876.1"/>
    <property type="molecule type" value="Genomic_DNA"/>
</dbReference>
<feature type="region of interest" description="Disordered" evidence="1">
    <location>
        <begin position="678"/>
        <end position="700"/>
    </location>
</feature>
<sequence length="784" mass="86796">MFRKDSAKQMVSSLLEKTGFVCGSIKDTVSEKDNINWVKSSTRTMAGSIATRACHAGPNDLRASPDTVEGRVFFESNSLSGSVDQVSTGGGTEEVSADDETSPKRGSRFAKIKDTTRQVRESDEGSVSSNLVAGPAGGASSNILTIGLCLSRRDALLGHPDTVTRQTAFDFNELQDRDYSFVSSTDPSGWLAGGGEKGSGHIRAAPDKVHIPIIQINVDSSAGADEIITALARGEVFIPHMAILPEALSVNGSSPPDLVVRFDCEKNDDANPEDWPNWCLEFLHNQLYDLFAPMGAQWTKRPFQITLARKVKWKTVKHMNKFFANAEQVVNTWREKGPQYLQPPESTSFLGATHEEIARPHGIYLLRNGVPTNYFAPNFQPPYTTKVTRSLIRNVINKSWDSKRRDWLLEPIPQSAGPLKVISTVFGCAAADNGQLSPVESHAVFDLTHDLESFDIAQDNRKAQIQSPGRRRKKETIENNATDSLLKMAESSRRTPKEGPVNIAVPSDESFGHSSKPCETASMEETVESTTDGQPSIESTTASSTQYSKSTIASSRQSSKEERVEQELFSPVMTPQRRSPKRAAVQQQQKQVIREETVHVSEKDVHRQMEQQKRNPYWKVEDTKAEKFAKTKSKRREMRDRRQDENTPNSKSSPRTPKPLSPTESASMSLAYSLEDSTYFRPSSTPTHNHNNDGGSVLTMGTENQSLLSYVTRSTMVQSKMEVTSNADDISLSLLESNSSIVPTDEELLAIGWAKALDPNSGLYYYFTLDRSKTVWENPLSTSP</sequence>
<reference evidence="3 4" key="1">
    <citation type="submission" date="2024-10" db="EMBL/GenBank/DDBJ databases">
        <title>Updated reference genomes for cyclostephanoid diatoms.</title>
        <authorList>
            <person name="Roberts W.R."/>
            <person name="Alverson A.J."/>
        </authorList>
    </citation>
    <scope>NUCLEOTIDE SEQUENCE [LARGE SCALE GENOMIC DNA]</scope>
    <source>
        <strain evidence="3 4">AJA010-31</strain>
    </source>
</reference>
<evidence type="ECO:0000259" key="2">
    <source>
        <dbReference type="PROSITE" id="PS50020"/>
    </source>
</evidence>
<dbReference type="AlphaFoldDB" id="A0ABD3Q4C9"/>
<feature type="compositionally biased region" description="Basic and acidic residues" evidence="1">
    <location>
        <begin position="592"/>
        <end position="629"/>
    </location>
</feature>
<name>A0ABD3Q4C9_9STRA</name>
<dbReference type="PROSITE" id="PS50020">
    <property type="entry name" value="WW_DOMAIN_2"/>
    <property type="match status" value="1"/>
</dbReference>
<feature type="compositionally biased region" description="Polar residues" evidence="1">
    <location>
        <begin position="528"/>
        <end position="557"/>
    </location>
</feature>
<feature type="domain" description="WW" evidence="2">
    <location>
        <begin position="747"/>
        <end position="781"/>
    </location>
</feature>
<feature type="compositionally biased region" description="Polar residues" evidence="1">
    <location>
        <begin position="646"/>
        <end position="655"/>
    </location>
</feature>
<dbReference type="Proteomes" id="UP001530400">
    <property type="component" value="Unassembled WGS sequence"/>
</dbReference>
<evidence type="ECO:0000313" key="3">
    <source>
        <dbReference type="EMBL" id="KAL3794876.1"/>
    </source>
</evidence>
<accession>A0ABD3Q4C9</accession>
<feature type="compositionally biased region" description="Basic and acidic residues" evidence="1">
    <location>
        <begin position="111"/>
        <end position="123"/>
    </location>
</feature>